<dbReference type="GO" id="GO:1901907">
    <property type="term" value="P:diadenosine pentaphosphate catabolic process"/>
    <property type="evidence" value="ECO:0007669"/>
    <property type="project" value="TreeGrafter"/>
</dbReference>
<evidence type="ECO:0000256" key="1">
    <source>
        <dbReference type="ARBA" id="ARBA00022723"/>
    </source>
</evidence>
<organism evidence="4 5">
    <name type="scientific">Paralvinella palmiformis</name>
    <dbReference type="NCBI Taxonomy" id="53620"/>
    <lineage>
        <taxon>Eukaryota</taxon>
        <taxon>Metazoa</taxon>
        <taxon>Spiralia</taxon>
        <taxon>Lophotrochozoa</taxon>
        <taxon>Annelida</taxon>
        <taxon>Polychaeta</taxon>
        <taxon>Sedentaria</taxon>
        <taxon>Canalipalpata</taxon>
        <taxon>Terebellida</taxon>
        <taxon>Terebelliformia</taxon>
        <taxon>Alvinellidae</taxon>
        <taxon>Paralvinella</taxon>
    </lineage>
</organism>
<dbReference type="InterPro" id="IPR000086">
    <property type="entry name" value="NUDIX_hydrolase_dom"/>
</dbReference>
<evidence type="ECO:0000256" key="2">
    <source>
        <dbReference type="ARBA" id="ARBA00022801"/>
    </source>
</evidence>
<dbReference type="GO" id="GO:0005634">
    <property type="term" value="C:nucleus"/>
    <property type="evidence" value="ECO:0007669"/>
    <property type="project" value="TreeGrafter"/>
</dbReference>
<evidence type="ECO:0000313" key="5">
    <source>
        <dbReference type="Proteomes" id="UP001208570"/>
    </source>
</evidence>
<dbReference type="GO" id="GO:0034432">
    <property type="term" value="F:bis(5'-adenosyl)-pentaphosphatase activity"/>
    <property type="evidence" value="ECO:0007669"/>
    <property type="project" value="TreeGrafter"/>
</dbReference>
<proteinExistence type="predicted"/>
<evidence type="ECO:0000313" key="4">
    <source>
        <dbReference type="EMBL" id="KAK2145919.1"/>
    </source>
</evidence>
<accession>A0AAD9J3W3</accession>
<gene>
    <name evidence="4" type="ORF">LSH36_647g01044</name>
</gene>
<dbReference type="PANTHER" id="PTHR12629">
    <property type="entry name" value="DIPHOSPHOINOSITOL POLYPHOSPHATE PHOSPHOHYDROLASE"/>
    <property type="match status" value="1"/>
</dbReference>
<dbReference type="AlphaFoldDB" id="A0AAD9J3W3"/>
<comment type="caution">
    <text evidence="4">The sequence shown here is derived from an EMBL/GenBank/DDBJ whole genome shotgun (WGS) entry which is preliminary data.</text>
</comment>
<protein>
    <recommendedName>
        <fullName evidence="3">Nudix hydrolase domain-containing protein</fullName>
    </recommendedName>
</protein>
<dbReference type="InterPro" id="IPR015797">
    <property type="entry name" value="NUDIX_hydrolase-like_dom_sf"/>
</dbReference>
<dbReference type="PROSITE" id="PS51462">
    <property type="entry name" value="NUDIX"/>
    <property type="match status" value="1"/>
</dbReference>
<keyword evidence="1" id="KW-0479">Metal-binding</keyword>
<dbReference type="GO" id="GO:0005737">
    <property type="term" value="C:cytoplasm"/>
    <property type="evidence" value="ECO:0007669"/>
    <property type="project" value="TreeGrafter"/>
</dbReference>
<reference evidence="4" key="1">
    <citation type="journal article" date="2023" name="Mol. Biol. Evol.">
        <title>Third-Generation Sequencing Reveals the Adaptive Role of the Epigenome in Three Deep-Sea Polychaetes.</title>
        <authorList>
            <person name="Perez M."/>
            <person name="Aroh O."/>
            <person name="Sun Y."/>
            <person name="Lan Y."/>
            <person name="Juniper S.K."/>
            <person name="Young C.R."/>
            <person name="Angers B."/>
            <person name="Qian P.Y."/>
        </authorList>
    </citation>
    <scope>NUCLEOTIDE SEQUENCE</scope>
    <source>
        <strain evidence="4">P08H-3</strain>
    </source>
</reference>
<dbReference type="EMBL" id="JAODUP010000647">
    <property type="protein sequence ID" value="KAK2145919.1"/>
    <property type="molecule type" value="Genomic_DNA"/>
</dbReference>
<evidence type="ECO:0000259" key="3">
    <source>
        <dbReference type="PROSITE" id="PS51462"/>
    </source>
</evidence>
<dbReference type="Gene3D" id="3.90.79.10">
    <property type="entry name" value="Nucleoside Triphosphate Pyrophosphohydrolase"/>
    <property type="match status" value="1"/>
</dbReference>
<dbReference type="PANTHER" id="PTHR12629:SF0">
    <property type="entry name" value="DIPHOSPHOINOSITOL-POLYPHOSPHATE DIPHOSPHATASE"/>
    <property type="match status" value="1"/>
</dbReference>
<dbReference type="GO" id="GO:0046872">
    <property type="term" value="F:metal ion binding"/>
    <property type="evidence" value="ECO:0007669"/>
    <property type="project" value="UniProtKB-KW"/>
</dbReference>
<dbReference type="GO" id="GO:0034431">
    <property type="term" value="F:bis(5'-adenosyl)-hexaphosphatase activity"/>
    <property type="evidence" value="ECO:0007669"/>
    <property type="project" value="TreeGrafter"/>
</dbReference>
<sequence>MVKEKHGQIRTYDEEGYRRRAACLCVRDNTETEVLLVSGSRYPDRWVVPGGGVEPTEDVGVAALREVQEEAGVKGELGRCLGVFEVSTDI</sequence>
<feature type="domain" description="Nudix hydrolase" evidence="3">
    <location>
        <begin position="17"/>
        <end position="90"/>
    </location>
</feature>
<dbReference type="GO" id="GO:1901909">
    <property type="term" value="P:diadenosine hexaphosphate catabolic process"/>
    <property type="evidence" value="ECO:0007669"/>
    <property type="project" value="TreeGrafter"/>
</dbReference>
<keyword evidence="2" id="KW-0378">Hydrolase</keyword>
<dbReference type="GO" id="GO:0000298">
    <property type="term" value="F:endopolyphosphatase activity"/>
    <property type="evidence" value="ECO:0007669"/>
    <property type="project" value="TreeGrafter"/>
</dbReference>
<dbReference type="Proteomes" id="UP001208570">
    <property type="component" value="Unassembled WGS sequence"/>
</dbReference>
<keyword evidence="5" id="KW-1185">Reference proteome</keyword>
<dbReference type="GO" id="GO:0008486">
    <property type="term" value="F:diphosphoinositol-polyphosphate diphosphatase activity"/>
    <property type="evidence" value="ECO:0007669"/>
    <property type="project" value="TreeGrafter"/>
</dbReference>
<dbReference type="GO" id="GO:1901911">
    <property type="term" value="P:adenosine 5'-(hexahydrogen pentaphosphate) catabolic process"/>
    <property type="evidence" value="ECO:0007669"/>
    <property type="project" value="TreeGrafter"/>
</dbReference>
<dbReference type="InterPro" id="IPR020084">
    <property type="entry name" value="NUDIX_hydrolase_CS"/>
</dbReference>
<dbReference type="SUPFAM" id="SSF55811">
    <property type="entry name" value="Nudix"/>
    <property type="match status" value="1"/>
</dbReference>
<dbReference type="Pfam" id="PF00293">
    <property type="entry name" value="NUDIX"/>
    <property type="match status" value="1"/>
</dbReference>
<name>A0AAD9J3W3_9ANNE</name>
<dbReference type="GO" id="GO:0071543">
    <property type="term" value="P:diphosphoinositol polyphosphate metabolic process"/>
    <property type="evidence" value="ECO:0007669"/>
    <property type="project" value="TreeGrafter"/>
</dbReference>
<dbReference type="PROSITE" id="PS00893">
    <property type="entry name" value="NUDIX_BOX"/>
    <property type="match status" value="1"/>
</dbReference>